<evidence type="ECO:0000313" key="5">
    <source>
        <dbReference type="Proteomes" id="UP000298458"/>
    </source>
</evidence>
<dbReference type="AlphaFoldDB" id="A0A4R9GI15"/>
<evidence type="ECO:0000259" key="3">
    <source>
        <dbReference type="Pfam" id="PF01370"/>
    </source>
</evidence>
<evidence type="ECO:0000256" key="2">
    <source>
        <dbReference type="ARBA" id="ARBA00023445"/>
    </source>
</evidence>
<dbReference type="SUPFAM" id="SSF51735">
    <property type="entry name" value="NAD(P)-binding Rossmann-fold domains"/>
    <property type="match status" value="1"/>
</dbReference>
<organism evidence="4 5">
    <name type="scientific">Leptospira fletcheri</name>
    <dbReference type="NCBI Taxonomy" id="2484981"/>
    <lineage>
        <taxon>Bacteria</taxon>
        <taxon>Pseudomonadati</taxon>
        <taxon>Spirochaetota</taxon>
        <taxon>Spirochaetia</taxon>
        <taxon>Leptospirales</taxon>
        <taxon>Leptospiraceae</taxon>
        <taxon>Leptospira</taxon>
    </lineage>
</organism>
<comment type="caution">
    <text evidence="4">The sequence shown here is derived from an EMBL/GenBank/DDBJ whole genome shotgun (WGS) entry which is preliminary data.</text>
</comment>
<feature type="domain" description="NAD-dependent epimerase/dehydratase" evidence="3">
    <location>
        <begin position="5"/>
        <end position="250"/>
    </location>
</feature>
<dbReference type="OrthoDB" id="9778052at2"/>
<dbReference type="InterPro" id="IPR036291">
    <property type="entry name" value="NAD(P)-bd_dom_sf"/>
</dbReference>
<accession>A0A4R9GI15</accession>
<dbReference type="PANTHER" id="PTHR10366:SF564">
    <property type="entry name" value="STEROL-4-ALPHA-CARBOXYLATE 3-DEHYDROGENASE, DECARBOXYLATING"/>
    <property type="match status" value="1"/>
</dbReference>
<evidence type="ECO:0000313" key="4">
    <source>
        <dbReference type="EMBL" id="TGK12388.1"/>
    </source>
</evidence>
<name>A0A4R9GI15_9LEPT</name>
<dbReference type="GO" id="GO:0016616">
    <property type="term" value="F:oxidoreductase activity, acting on the CH-OH group of donors, NAD or NADP as acceptor"/>
    <property type="evidence" value="ECO:0007669"/>
    <property type="project" value="TreeGrafter"/>
</dbReference>
<reference evidence="4" key="1">
    <citation type="journal article" date="2019" name="PLoS Negl. Trop. Dis.">
        <title>Revisiting the worldwide diversity of Leptospira species in the environment.</title>
        <authorList>
            <person name="Vincent A.T."/>
            <person name="Schiettekatte O."/>
            <person name="Bourhy P."/>
            <person name="Veyrier F.J."/>
            <person name="Picardeau M."/>
        </authorList>
    </citation>
    <scope>NUCLEOTIDE SEQUENCE [LARGE SCALE GENOMIC DNA]</scope>
    <source>
        <strain evidence="4">SSW15</strain>
    </source>
</reference>
<dbReference type="InterPro" id="IPR001509">
    <property type="entry name" value="Epimerase_deHydtase"/>
</dbReference>
<dbReference type="EMBL" id="RQET01000004">
    <property type="protein sequence ID" value="TGK12388.1"/>
    <property type="molecule type" value="Genomic_DNA"/>
</dbReference>
<dbReference type="PANTHER" id="PTHR10366">
    <property type="entry name" value="NAD DEPENDENT EPIMERASE/DEHYDRATASE"/>
    <property type="match status" value="1"/>
</dbReference>
<protein>
    <submittedName>
        <fullName evidence="4">NAD-dependent epimerase/dehydratase family protein</fullName>
    </submittedName>
</protein>
<keyword evidence="1" id="KW-0560">Oxidoreductase</keyword>
<dbReference type="Gene3D" id="3.40.50.720">
    <property type="entry name" value="NAD(P)-binding Rossmann-like Domain"/>
    <property type="match status" value="1"/>
</dbReference>
<proteinExistence type="inferred from homology"/>
<evidence type="ECO:0000256" key="1">
    <source>
        <dbReference type="ARBA" id="ARBA00023002"/>
    </source>
</evidence>
<gene>
    <name evidence="4" type="ORF">EHO60_09060</name>
</gene>
<keyword evidence="5" id="KW-1185">Reference proteome</keyword>
<dbReference type="RefSeq" id="WP_135767786.1">
    <property type="nucleotide sequence ID" value="NZ_RQET01000004.1"/>
</dbReference>
<comment type="similarity">
    <text evidence="2">Belongs to the NAD(P)-dependent epimerase/dehydratase family. Dihydroflavonol-4-reductase subfamily.</text>
</comment>
<sequence length="357" mass="40178">MHKKVLVTGGSGYIGSQLVHQLLTEGNDIVHTTVRNIGNFAKTQPLRELQEKFPDRLKIFEADLLKLESFGPAMKDCEIVYHVASPFLLPEKIVDGQNQMLVPALMGTKNVLDSVNNTPSVSRVVLTSTVGAIFGDYIDVFDMKDRILSAEYFNTSSNLENQPYHYSKVLAEKLAWNMFEDQKRWSMVVICPGLVLGPSLTSSSDSGSLSLMEELLKGYFFYGAANLSFTIVDVRDLAIAHIKAGENTNAKGRFILAHKEMSSLLEMANAIRNVHRRPYLLPKFQVPNWAAMLVGPFFGLNRDFMKKHFGIRFLTDNKRSIDELGVAYRSVKETFVDHYTSWIDQRTKSSALKVSKN</sequence>
<dbReference type="Proteomes" id="UP000298458">
    <property type="component" value="Unassembled WGS sequence"/>
</dbReference>
<dbReference type="Pfam" id="PF01370">
    <property type="entry name" value="Epimerase"/>
    <property type="match status" value="1"/>
</dbReference>
<dbReference type="InterPro" id="IPR050425">
    <property type="entry name" value="NAD(P)_dehydrat-like"/>
</dbReference>